<reference evidence="1" key="1">
    <citation type="submission" date="2022-06" db="EMBL/GenBank/DDBJ databases">
        <title>Phylogenomic reconstructions and comparative analyses of Kickxellomycotina fungi.</title>
        <authorList>
            <person name="Reynolds N.K."/>
            <person name="Stajich J.E."/>
            <person name="Barry K."/>
            <person name="Grigoriev I.V."/>
            <person name="Crous P."/>
            <person name="Smith M.E."/>
        </authorList>
    </citation>
    <scope>NUCLEOTIDE SEQUENCE</scope>
    <source>
        <strain evidence="1">RSA 2271</strain>
    </source>
</reference>
<dbReference type="Proteomes" id="UP001145114">
    <property type="component" value="Unassembled WGS sequence"/>
</dbReference>
<dbReference type="EMBL" id="JAMZIH010001788">
    <property type="protein sequence ID" value="KAJ1677903.1"/>
    <property type="molecule type" value="Genomic_DNA"/>
</dbReference>
<protein>
    <submittedName>
        <fullName evidence="1">Uncharacterized protein</fullName>
    </submittedName>
</protein>
<sequence length="341" mass="38631">MQQRASEDDKTTVSPALTDLFGRRHNYLRISVTERCTYCMPEEGIDLTPGSELLTTDEVARLARLFVSQGVDKIRLTGGEPTVRKDIVELVARLSELRPLGLNHVAMTTNGVALHRKLAALKAAGLDSLNISLDTRDQQKFAAFTRRNGYRQVMLAVKEALRLDFSPIKLNVVVMRGQNDDEVPAFVEMTHDDPLDVRFIEYMPFDGNRWDMRRLVPYRELLKRLHTIYGDDLVPLTLERNHTAKGWKINGYRGQFGFITSMTNMFCYACNRVRLMADGNLKVCLFGNSEVNLRDVLRAPGSTDEEIIRVIEDAVKRKKKAHAGLDILSQLPNRPMIKIGG</sequence>
<name>A0ACC1HS11_9FUNG</name>
<gene>
    <name evidence="1" type="ORF">EV182_005202</name>
</gene>
<comment type="caution">
    <text evidence="1">The sequence shown here is derived from an EMBL/GenBank/DDBJ whole genome shotgun (WGS) entry which is preliminary data.</text>
</comment>
<proteinExistence type="predicted"/>
<evidence type="ECO:0000313" key="1">
    <source>
        <dbReference type="EMBL" id="KAJ1677903.1"/>
    </source>
</evidence>
<organism evidence="1 2">
    <name type="scientific">Spiromyces aspiralis</name>
    <dbReference type="NCBI Taxonomy" id="68401"/>
    <lineage>
        <taxon>Eukaryota</taxon>
        <taxon>Fungi</taxon>
        <taxon>Fungi incertae sedis</taxon>
        <taxon>Zoopagomycota</taxon>
        <taxon>Kickxellomycotina</taxon>
        <taxon>Kickxellomycetes</taxon>
        <taxon>Kickxellales</taxon>
        <taxon>Kickxellaceae</taxon>
        <taxon>Spiromyces</taxon>
    </lineage>
</organism>
<accession>A0ACC1HS11</accession>
<evidence type="ECO:0000313" key="2">
    <source>
        <dbReference type="Proteomes" id="UP001145114"/>
    </source>
</evidence>
<keyword evidence="2" id="KW-1185">Reference proteome</keyword>